<dbReference type="KEGG" id="hro:HELRODRAFT_172057"/>
<dbReference type="AlphaFoldDB" id="T1F4Z4"/>
<dbReference type="OMA" id="REMNFIL"/>
<evidence type="ECO:0000313" key="1">
    <source>
        <dbReference type="EMBL" id="ESO05044.1"/>
    </source>
</evidence>
<protein>
    <submittedName>
        <fullName evidence="1 2">Uncharacterized protein</fullName>
    </submittedName>
</protein>
<dbReference type="Pfam" id="PF15130">
    <property type="entry name" value="DUF4566"/>
    <property type="match status" value="2"/>
</dbReference>
<proteinExistence type="predicted"/>
<reference evidence="2" key="3">
    <citation type="submission" date="2015-06" db="UniProtKB">
        <authorList>
            <consortium name="EnsemblMetazoa"/>
        </authorList>
    </citation>
    <scope>IDENTIFICATION</scope>
</reference>
<gene>
    <name evidence="2" type="primary">20203893</name>
    <name evidence="1" type="ORF">HELRODRAFT_172057</name>
</gene>
<reference evidence="1 3" key="2">
    <citation type="journal article" date="2013" name="Nature">
        <title>Insights into bilaterian evolution from three spiralian genomes.</title>
        <authorList>
            <person name="Simakov O."/>
            <person name="Marletaz F."/>
            <person name="Cho S.J."/>
            <person name="Edsinger-Gonzales E."/>
            <person name="Havlak P."/>
            <person name="Hellsten U."/>
            <person name="Kuo D.H."/>
            <person name="Larsson T."/>
            <person name="Lv J."/>
            <person name="Arendt D."/>
            <person name="Savage R."/>
            <person name="Osoegawa K."/>
            <person name="de Jong P."/>
            <person name="Grimwood J."/>
            <person name="Chapman J.A."/>
            <person name="Shapiro H."/>
            <person name="Aerts A."/>
            <person name="Otillar R.P."/>
            <person name="Terry A.Y."/>
            <person name="Boore J.L."/>
            <person name="Grigoriev I.V."/>
            <person name="Lindberg D.R."/>
            <person name="Seaver E.C."/>
            <person name="Weisblat D.A."/>
            <person name="Putnam N.H."/>
            <person name="Rokhsar D.S."/>
        </authorList>
    </citation>
    <scope>NUCLEOTIDE SEQUENCE</scope>
</reference>
<organism evidence="2 3">
    <name type="scientific">Helobdella robusta</name>
    <name type="common">Californian leech</name>
    <dbReference type="NCBI Taxonomy" id="6412"/>
    <lineage>
        <taxon>Eukaryota</taxon>
        <taxon>Metazoa</taxon>
        <taxon>Spiralia</taxon>
        <taxon>Lophotrochozoa</taxon>
        <taxon>Annelida</taxon>
        <taxon>Clitellata</taxon>
        <taxon>Hirudinea</taxon>
        <taxon>Rhynchobdellida</taxon>
        <taxon>Glossiphoniidae</taxon>
        <taxon>Helobdella</taxon>
    </lineage>
</organism>
<dbReference type="OrthoDB" id="9860094at2759"/>
<name>T1F4Z4_HELRO</name>
<dbReference type="GeneID" id="20203893"/>
<dbReference type="HOGENOM" id="CLU_105473_0_0_1"/>
<dbReference type="InParanoid" id="T1F4Z4"/>
<dbReference type="Proteomes" id="UP000015101">
    <property type="component" value="Unassembled WGS sequence"/>
</dbReference>
<dbReference type="EMBL" id="KB096411">
    <property type="protein sequence ID" value="ESO05044.1"/>
    <property type="molecule type" value="Genomic_DNA"/>
</dbReference>
<reference evidence="3" key="1">
    <citation type="submission" date="2012-12" db="EMBL/GenBank/DDBJ databases">
        <authorList>
            <person name="Hellsten U."/>
            <person name="Grimwood J."/>
            <person name="Chapman J.A."/>
            <person name="Shapiro H."/>
            <person name="Aerts A."/>
            <person name="Otillar R.P."/>
            <person name="Terry A.Y."/>
            <person name="Boore J.L."/>
            <person name="Simakov O."/>
            <person name="Marletaz F."/>
            <person name="Cho S.-J."/>
            <person name="Edsinger-Gonzales E."/>
            <person name="Havlak P."/>
            <person name="Kuo D.-H."/>
            <person name="Larsson T."/>
            <person name="Lv J."/>
            <person name="Arendt D."/>
            <person name="Savage R."/>
            <person name="Osoegawa K."/>
            <person name="de Jong P."/>
            <person name="Lindberg D.R."/>
            <person name="Seaver E.C."/>
            <person name="Weisblat D.A."/>
            <person name="Putnam N.H."/>
            <person name="Grigoriev I.V."/>
            <person name="Rokhsar D.S."/>
        </authorList>
    </citation>
    <scope>NUCLEOTIDE SEQUENCE</scope>
</reference>
<evidence type="ECO:0000313" key="2">
    <source>
        <dbReference type="EnsemblMetazoa" id="HelroP172057"/>
    </source>
</evidence>
<dbReference type="eggNOG" id="ENOG502QQ5Z">
    <property type="taxonomic scope" value="Eukaryota"/>
</dbReference>
<dbReference type="EMBL" id="AMQM01004032">
    <property type="status" value="NOT_ANNOTATED_CDS"/>
    <property type="molecule type" value="Genomic_DNA"/>
</dbReference>
<dbReference type="RefSeq" id="XP_009016977.1">
    <property type="nucleotide sequence ID" value="XM_009018729.1"/>
</dbReference>
<dbReference type="EnsemblMetazoa" id="HelroT172057">
    <property type="protein sequence ID" value="HelroP172057"/>
    <property type="gene ID" value="HelroG172057"/>
</dbReference>
<dbReference type="InterPro" id="IPR027903">
    <property type="entry name" value="DUF4566"/>
</dbReference>
<dbReference type="CTD" id="20203893"/>
<evidence type="ECO:0000313" key="3">
    <source>
        <dbReference type="Proteomes" id="UP000015101"/>
    </source>
</evidence>
<keyword evidence="3" id="KW-1185">Reference proteome</keyword>
<accession>T1F4Z4</accession>
<sequence>MDRDRKYAMRFRLRKELEKRKMSLADDFQFKIYSVFHFKEKPCTVFESVDIVNVMTNNLKDQIYKNFSKCGSVQMALADERKNNDIIGNNYNDNISSVNNNMISEADDMFSKDIVQLHLTRWMPHVEDRHGQASSVDFLLCPRSDVTKIECRLFSRWRDQPLQAYLPLQCKFILHAEEWNKKLQKLTTTATTTTTNISTSAATTTIDSSDVKTKKLLMAGSVEKIVANENKDMFIFVKKHQVQDQLLSWEPRTSYDVLKDY</sequence>